<dbReference type="PIRSF" id="PIRSF000441">
    <property type="entry name" value="CysE"/>
    <property type="match status" value="1"/>
</dbReference>
<dbReference type="Gene3D" id="2.160.10.10">
    <property type="entry name" value="Hexapeptide repeat proteins"/>
    <property type="match status" value="1"/>
</dbReference>
<keyword evidence="5" id="KW-0028">Amino-acid biosynthesis</keyword>
<evidence type="ECO:0000256" key="1">
    <source>
        <dbReference type="ARBA" id="ARBA00004876"/>
    </source>
</evidence>
<dbReference type="SUPFAM" id="SSF51161">
    <property type="entry name" value="Trimeric LpxA-like enzymes"/>
    <property type="match status" value="1"/>
</dbReference>
<proteinExistence type="inferred from homology"/>
<dbReference type="InterPro" id="IPR018357">
    <property type="entry name" value="Hexapep_transf_CS"/>
</dbReference>
<dbReference type="PROSITE" id="PS00101">
    <property type="entry name" value="HEXAPEP_TRANSFERASES"/>
    <property type="match status" value="1"/>
</dbReference>
<comment type="catalytic activity">
    <reaction evidence="10 11">
        <text>L-serine + acetyl-CoA = O-acetyl-L-serine + CoA</text>
        <dbReference type="Rhea" id="RHEA:24560"/>
        <dbReference type="ChEBI" id="CHEBI:33384"/>
        <dbReference type="ChEBI" id="CHEBI:57287"/>
        <dbReference type="ChEBI" id="CHEBI:57288"/>
        <dbReference type="ChEBI" id="CHEBI:58340"/>
        <dbReference type="EC" id="2.3.1.30"/>
    </reaction>
</comment>
<comment type="pathway">
    <text evidence="1">Amino-acid biosynthesis; L-cysteine biosynthesis; L-cysteine from L-serine: step 1/2.</text>
</comment>
<dbReference type="Proteomes" id="UP000030023">
    <property type="component" value="Unassembled WGS sequence"/>
</dbReference>
<protein>
    <recommendedName>
        <fullName evidence="4 11">Serine acetyltransferase</fullName>
        <ecNumber evidence="3 11">2.3.1.30</ecNumber>
    </recommendedName>
</protein>
<dbReference type="Gene3D" id="1.10.3130.10">
    <property type="entry name" value="serine acetyltransferase, domain 1"/>
    <property type="match status" value="1"/>
</dbReference>
<evidence type="ECO:0000313" key="12">
    <source>
        <dbReference type="EMBL" id="KGO31551.1"/>
    </source>
</evidence>
<evidence type="ECO:0000256" key="7">
    <source>
        <dbReference type="ARBA" id="ARBA00022737"/>
    </source>
</evidence>
<dbReference type="EMBL" id="AXCV01000309">
    <property type="protein sequence ID" value="KGO31551.1"/>
    <property type="molecule type" value="Genomic_DNA"/>
</dbReference>
<name>A0ABR4XQV1_9LACO</name>
<dbReference type="InterPro" id="IPR001451">
    <property type="entry name" value="Hexapep"/>
</dbReference>
<dbReference type="InterPro" id="IPR011004">
    <property type="entry name" value="Trimer_LpxA-like_sf"/>
</dbReference>
<evidence type="ECO:0000256" key="10">
    <source>
        <dbReference type="ARBA" id="ARBA00049486"/>
    </source>
</evidence>
<dbReference type="EC" id="2.3.1.30" evidence="3 11"/>
<evidence type="ECO:0000256" key="6">
    <source>
        <dbReference type="ARBA" id="ARBA00022679"/>
    </source>
</evidence>
<evidence type="ECO:0000313" key="13">
    <source>
        <dbReference type="Proteomes" id="UP000030023"/>
    </source>
</evidence>
<keyword evidence="6 11" id="KW-0808">Transferase</keyword>
<sequence length="174" mass="18752">MKCLTDIIAAAEMIKKRDPAAHSLLEIFMTYSGFHALAYYRAAHWFYQHKFYLLAALISHSGKMTTGIEIHPGAKIGKFLFIDHGNGVVIGQTAVIGDNVTIMHNVTLGSRKQMNDRRHPIVGNNVFIGAGAQLLGPITIGAKAKIGAGTIVLIDVPEGATIVGNPGHLVTRKK</sequence>
<organism evidence="12 13">
    <name type="scientific">Oenococcus alcoholitolerans</name>
    <dbReference type="NCBI Taxonomy" id="931074"/>
    <lineage>
        <taxon>Bacteria</taxon>
        <taxon>Bacillati</taxon>
        <taxon>Bacillota</taxon>
        <taxon>Bacilli</taxon>
        <taxon>Lactobacillales</taxon>
        <taxon>Lactobacillaceae</taxon>
        <taxon>Oenococcus</taxon>
    </lineage>
</organism>
<keyword evidence="8" id="KW-0198">Cysteine biosynthesis</keyword>
<dbReference type="InterPro" id="IPR045304">
    <property type="entry name" value="LbH_SAT"/>
</dbReference>
<evidence type="ECO:0000256" key="4">
    <source>
        <dbReference type="ARBA" id="ARBA00018522"/>
    </source>
</evidence>
<comment type="similarity">
    <text evidence="2 11">Belongs to the transferase hexapeptide repeat family.</text>
</comment>
<evidence type="ECO:0000256" key="2">
    <source>
        <dbReference type="ARBA" id="ARBA00007274"/>
    </source>
</evidence>
<reference evidence="12 13" key="1">
    <citation type="journal article" date="2014" name="Antonie Van Leeuwenhoek">
        <title>Oenococcus alcoholitolerans sp. nov., a lactic acid bacteria isolated from cachaca and ethanol fermentation processes.</title>
        <authorList>
            <person name="Badotti F."/>
            <person name="Moreira A.P."/>
            <person name="Tonon L.A."/>
            <person name="de Lucena B.T."/>
            <person name="Gomes Fde C."/>
            <person name="Kruger R."/>
            <person name="Thompson C.C."/>
            <person name="de Morais M.A.Jr."/>
            <person name="Rosa C.A."/>
            <person name="Thompson F.L."/>
        </authorList>
    </citation>
    <scope>NUCLEOTIDE SEQUENCE [LARGE SCALE GENOMIC DNA]</scope>
    <source>
        <strain evidence="12 13">UFRJ-M7.2.18</strain>
    </source>
</reference>
<gene>
    <name evidence="12" type="ORF">Q757_06555</name>
</gene>
<evidence type="ECO:0000256" key="5">
    <source>
        <dbReference type="ARBA" id="ARBA00022605"/>
    </source>
</evidence>
<evidence type="ECO:0000256" key="3">
    <source>
        <dbReference type="ARBA" id="ARBA00013266"/>
    </source>
</evidence>
<keyword evidence="13" id="KW-1185">Reference proteome</keyword>
<dbReference type="CDD" id="cd03354">
    <property type="entry name" value="LbH_SAT"/>
    <property type="match status" value="1"/>
</dbReference>
<dbReference type="Pfam" id="PF00132">
    <property type="entry name" value="Hexapep"/>
    <property type="match status" value="1"/>
</dbReference>
<comment type="caution">
    <text evidence="12">The sequence shown here is derived from an EMBL/GenBank/DDBJ whole genome shotgun (WGS) entry which is preliminary data.</text>
</comment>
<evidence type="ECO:0000256" key="8">
    <source>
        <dbReference type="ARBA" id="ARBA00023192"/>
    </source>
</evidence>
<accession>A0ABR4XQV1</accession>
<dbReference type="InterPro" id="IPR053376">
    <property type="entry name" value="Serine_acetyltransferase"/>
</dbReference>
<evidence type="ECO:0000256" key="9">
    <source>
        <dbReference type="ARBA" id="ARBA00023315"/>
    </source>
</evidence>
<keyword evidence="9 11" id="KW-0012">Acyltransferase</keyword>
<dbReference type="PANTHER" id="PTHR42811">
    <property type="entry name" value="SERINE ACETYLTRANSFERASE"/>
    <property type="match status" value="1"/>
</dbReference>
<dbReference type="NCBIfam" id="NF041874">
    <property type="entry name" value="EPS_EpsC"/>
    <property type="match status" value="1"/>
</dbReference>
<dbReference type="InterPro" id="IPR005881">
    <property type="entry name" value="Ser_O-AcTrfase"/>
</dbReference>
<keyword evidence="7" id="KW-0677">Repeat</keyword>
<evidence type="ECO:0000256" key="11">
    <source>
        <dbReference type="PIRNR" id="PIRNR000441"/>
    </source>
</evidence>
<dbReference type="InterPro" id="IPR042122">
    <property type="entry name" value="Ser_AcTrfase_N_sf"/>
</dbReference>
<dbReference type="NCBIfam" id="TIGR01172">
    <property type="entry name" value="cysE"/>
    <property type="match status" value="1"/>
</dbReference>